<dbReference type="Pfam" id="PF01590">
    <property type="entry name" value="GAF"/>
    <property type="match status" value="1"/>
</dbReference>
<dbReference type="Pfam" id="PF07228">
    <property type="entry name" value="SpoIIE"/>
    <property type="match status" value="1"/>
</dbReference>
<dbReference type="InterPro" id="IPR052016">
    <property type="entry name" value="Bact_Sigma-Reg"/>
</dbReference>
<evidence type="ECO:0000256" key="1">
    <source>
        <dbReference type="ARBA" id="ARBA00022801"/>
    </source>
</evidence>
<dbReference type="PANTHER" id="PTHR43156">
    <property type="entry name" value="STAGE II SPORULATION PROTEIN E-RELATED"/>
    <property type="match status" value="1"/>
</dbReference>
<dbReference type="RefSeq" id="WP_286056940.1">
    <property type="nucleotide sequence ID" value="NZ_JASVWF010000010.1"/>
</dbReference>
<keyword evidence="1" id="KW-0378">Hydrolase</keyword>
<dbReference type="InterPro" id="IPR029016">
    <property type="entry name" value="GAF-like_dom_sf"/>
</dbReference>
<keyword evidence="5" id="KW-1185">Reference proteome</keyword>
<comment type="caution">
    <text evidence="4">The sequence shown here is derived from an EMBL/GenBank/DDBJ whole genome shotgun (WGS) entry which is preliminary data.</text>
</comment>
<feature type="domain" description="GAF" evidence="2">
    <location>
        <begin position="34"/>
        <end position="180"/>
    </location>
</feature>
<dbReference type="SUPFAM" id="SSF55781">
    <property type="entry name" value="GAF domain-like"/>
    <property type="match status" value="1"/>
</dbReference>
<dbReference type="SUPFAM" id="SSF81606">
    <property type="entry name" value="PP2C-like"/>
    <property type="match status" value="1"/>
</dbReference>
<evidence type="ECO:0000313" key="4">
    <source>
        <dbReference type="EMBL" id="MDL5160336.1"/>
    </source>
</evidence>
<dbReference type="Proteomes" id="UP001231924">
    <property type="component" value="Unassembled WGS sequence"/>
</dbReference>
<dbReference type="PANTHER" id="PTHR43156:SF2">
    <property type="entry name" value="STAGE II SPORULATION PROTEIN E"/>
    <property type="match status" value="1"/>
</dbReference>
<reference evidence="4 5" key="1">
    <citation type="submission" date="2023-06" db="EMBL/GenBank/DDBJ databases">
        <title>Actinomycetospora Odt1-22.</title>
        <authorList>
            <person name="Supong K."/>
        </authorList>
    </citation>
    <scope>NUCLEOTIDE SEQUENCE [LARGE SCALE GENOMIC DNA]</scope>
    <source>
        <strain evidence="4 5">Odt1-22</strain>
    </source>
</reference>
<dbReference type="Gene3D" id="3.60.40.10">
    <property type="entry name" value="PPM-type phosphatase domain"/>
    <property type="match status" value="1"/>
</dbReference>
<dbReference type="SMART" id="SM00331">
    <property type="entry name" value="PP2C_SIG"/>
    <property type="match status" value="1"/>
</dbReference>
<proteinExistence type="predicted"/>
<evidence type="ECO:0000259" key="2">
    <source>
        <dbReference type="SMART" id="SM00065"/>
    </source>
</evidence>
<protein>
    <submittedName>
        <fullName evidence="4">SpoIIE family protein phosphatase</fullName>
    </submittedName>
</protein>
<dbReference type="SMART" id="SM00065">
    <property type="entry name" value="GAF"/>
    <property type="match status" value="1"/>
</dbReference>
<dbReference type="InterPro" id="IPR001932">
    <property type="entry name" value="PPM-type_phosphatase-like_dom"/>
</dbReference>
<gene>
    <name evidence="4" type="ORF">QRT03_30515</name>
</gene>
<dbReference type="Gene3D" id="3.30.450.40">
    <property type="match status" value="2"/>
</dbReference>
<feature type="domain" description="PPM-type phosphatase" evidence="3">
    <location>
        <begin position="366"/>
        <end position="587"/>
    </location>
</feature>
<accession>A0ABT7MI52</accession>
<name>A0ABT7MI52_9PSEU</name>
<dbReference type="InterPro" id="IPR003018">
    <property type="entry name" value="GAF"/>
</dbReference>
<organism evidence="4 5">
    <name type="scientific">Actinomycetospora termitidis</name>
    <dbReference type="NCBI Taxonomy" id="3053470"/>
    <lineage>
        <taxon>Bacteria</taxon>
        <taxon>Bacillati</taxon>
        <taxon>Actinomycetota</taxon>
        <taxon>Actinomycetes</taxon>
        <taxon>Pseudonocardiales</taxon>
        <taxon>Pseudonocardiaceae</taxon>
        <taxon>Actinomycetospora</taxon>
    </lineage>
</organism>
<sequence length="593" mass="63616">MRAEHHRGESTGDVDVLGDPARLRSLHESGLSAEADALLDEIAERVRRLLGVPVGLVSLVDPDGQSFPGQAGLPEPWSDERRTPLSHSFCRHVVVTAEPLVVVDAREDARVHENLAVPDLSVIAYAGMPLTDGDGNVLGSLCAIDDRPREWTAHELDLLAGLAAGCSAELRVRLAVVQARRERERRDLVERDLNASFDRSQSLLRASQAFTDAAGLADVRGRLGELLARTLEPSCVRVAILDGNGTYRLSDGEELPWDWSGTADGEELLVVGRQDGSDDGFSAWLAREDARVALVVRLREGGELGLMVVGWPSDPVLDAADRLYARTIAGYVARAVARVRFVERRVTVAHEMQVAMLAPLPEVPGLELVARYLPADDDEDVGGDWYDVSLLPDPDPAAGPVVAASVGDVVGHTLDSAIRMGQVRSMLRQAAWDVDGSPSEVLSAVERAVDGDDLGHAGTAVLARLRHGASGRWEMTWTNAGHPPPVVVEPSGVVRVLDGVDPLFGFPSVVRRPRTDHTVDLPDGCTVVLHTDGLIERPGEDLDEGARRLREALTLHAGLPLDRLVDAAIADVAPAAVDDVVVLAIRLGATEHA</sequence>
<evidence type="ECO:0000259" key="3">
    <source>
        <dbReference type="SMART" id="SM00331"/>
    </source>
</evidence>
<dbReference type="EMBL" id="JASVWF010000010">
    <property type="protein sequence ID" value="MDL5160336.1"/>
    <property type="molecule type" value="Genomic_DNA"/>
</dbReference>
<evidence type="ECO:0000313" key="5">
    <source>
        <dbReference type="Proteomes" id="UP001231924"/>
    </source>
</evidence>
<dbReference type="InterPro" id="IPR036457">
    <property type="entry name" value="PPM-type-like_dom_sf"/>
</dbReference>